<reference evidence="1" key="2">
    <citation type="submission" date="2013-09" db="EMBL/GenBank/DDBJ databases">
        <title>Draft genome sequence of Anaerotruncus colihominis(DSM 17241).</title>
        <authorList>
            <person name="Sudarsanam P."/>
            <person name="Ley R."/>
            <person name="Guruge J."/>
            <person name="Turnbaugh P.J."/>
            <person name="Mahowald M."/>
            <person name="Liep D."/>
            <person name="Gordon J."/>
        </authorList>
    </citation>
    <scope>NUCLEOTIDE SEQUENCE</scope>
    <source>
        <strain evidence="1">DSM 17241</strain>
    </source>
</reference>
<keyword evidence="2" id="KW-1185">Reference proteome</keyword>
<gene>
    <name evidence="1" type="ORF">ANACOL_04421</name>
</gene>
<organism evidence="1 2">
    <name type="scientific">Anaerotruncus colihominis DSM 17241</name>
    <dbReference type="NCBI Taxonomy" id="445972"/>
    <lineage>
        <taxon>Bacteria</taxon>
        <taxon>Bacillati</taxon>
        <taxon>Bacillota</taxon>
        <taxon>Clostridia</taxon>
        <taxon>Eubacteriales</taxon>
        <taxon>Oscillospiraceae</taxon>
        <taxon>Anaerotruncus</taxon>
    </lineage>
</organism>
<evidence type="ECO:0000313" key="2">
    <source>
        <dbReference type="Proteomes" id="UP000003803"/>
    </source>
</evidence>
<dbReference type="EMBL" id="ABGD02000034">
    <property type="protein sequence ID" value="EDS09095.1"/>
    <property type="molecule type" value="Genomic_DNA"/>
</dbReference>
<dbReference type="HOGENOM" id="CLU_3179456_0_0_9"/>
<reference evidence="1" key="1">
    <citation type="submission" date="2007-11" db="EMBL/GenBank/DDBJ databases">
        <authorList>
            <person name="Fulton L."/>
            <person name="Clifton S."/>
            <person name="Fulton B."/>
            <person name="Xu J."/>
            <person name="Minx P."/>
            <person name="Pepin K.H."/>
            <person name="Johnson M."/>
            <person name="Thiruvilangam P."/>
            <person name="Bhonagiri V."/>
            <person name="Nash W.E."/>
            <person name="Mardis E.R."/>
            <person name="Wilson R.K."/>
        </authorList>
    </citation>
    <scope>NUCLEOTIDE SEQUENCE [LARGE SCALE GENOMIC DNA]</scope>
    <source>
        <strain evidence="1">DSM 17241</strain>
    </source>
</reference>
<comment type="caution">
    <text evidence="1">The sequence shown here is derived from an EMBL/GenBank/DDBJ whole genome shotgun (WGS) entry which is preliminary data.</text>
</comment>
<dbReference type="AlphaFoldDB" id="B0PHX8"/>
<name>B0PHX8_9FIRM</name>
<proteinExistence type="predicted"/>
<accession>B0PHX8</accession>
<sequence>MFTPPILYFYCFTIKSIKGFHTAASAAACFAAADKPFVFNYTTKIL</sequence>
<evidence type="ECO:0000313" key="1">
    <source>
        <dbReference type="EMBL" id="EDS09095.1"/>
    </source>
</evidence>
<protein>
    <submittedName>
        <fullName evidence="1">Uncharacterized protein</fullName>
    </submittedName>
</protein>
<dbReference type="Proteomes" id="UP000003803">
    <property type="component" value="Unassembled WGS sequence"/>
</dbReference>